<dbReference type="PANTHER" id="PTHR43607">
    <property type="entry name" value="V-TYPE PROTON ATPASE CATALYTIC SUBUNIT A"/>
    <property type="match status" value="1"/>
</dbReference>
<dbReference type="GO" id="GO:0033180">
    <property type="term" value="C:proton-transporting V-type ATPase, V1 domain"/>
    <property type="evidence" value="ECO:0007669"/>
    <property type="project" value="InterPro"/>
</dbReference>
<name>A0A497F7X3_9CREN</name>
<dbReference type="InterPro" id="IPR005725">
    <property type="entry name" value="ATPase_V1-cplx_asu"/>
</dbReference>
<evidence type="ECO:0000256" key="5">
    <source>
        <dbReference type="ARBA" id="ARBA00022781"/>
    </source>
</evidence>
<dbReference type="InterPro" id="IPR004100">
    <property type="entry name" value="ATPase_F1/V1/A1_a/bsu_N"/>
</dbReference>
<dbReference type="PROSITE" id="PS00152">
    <property type="entry name" value="ATPASE_ALPHA_BETA"/>
    <property type="match status" value="1"/>
</dbReference>
<evidence type="ECO:0000313" key="16">
    <source>
        <dbReference type="EMBL" id="RLE55526.1"/>
    </source>
</evidence>
<dbReference type="SUPFAM" id="SSF52540">
    <property type="entry name" value="P-loop containing nucleoside triphosphate hydrolases"/>
    <property type="match status" value="1"/>
</dbReference>
<dbReference type="Pfam" id="PF02874">
    <property type="entry name" value="ATP-synt_ab_N"/>
    <property type="match status" value="1"/>
</dbReference>
<dbReference type="HAMAP" id="MF_00309">
    <property type="entry name" value="ATP_synth_A_arch"/>
    <property type="match status" value="1"/>
</dbReference>
<reference evidence="16 17" key="1">
    <citation type="submission" date="2018-06" db="EMBL/GenBank/DDBJ databases">
        <title>Extensive metabolic versatility and redundancy in microbially diverse, dynamic hydrothermal sediments.</title>
        <authorList>
            <person name="Dombrowski N."/>
            <person name="Teske A."/>
            <person name="Baker B.J."/>
        </authorList>
    </citation>
    <scope>NUCLEOTIDE SEQUENCE [LARGE SCALE GENOMIC DNA]</scope>
    <source>
        <strain evidence="16">B20_G2</strain>
    </source>
</reference>
<evidence type="ECO:0000259" key="13">
    <source>
        <dbReference type="Pfam" id="PF02874"/>
    </source>
</evidence>
<evidence type="ECO:0000256" key="2">
    <source>
        <dbReference type="ARBA" id="ARBA00022448"/>
    </source>
</evidence>
<evidence type="ECO:0000256" key="7">
    <source>
        <dbReference type="ARBA" id="ARBA00022967"/>
    </source>
</evidence>
<dbReference type="Pfam" id="PF22919">
    <property type="entry name" value="ATP-synt_VA_C"/>
    <property type="match status" value="1"/>
</dbReference>
<gene>
    <name evidence="11" type="primary">atpA</name>
    <name evidence="16" type="ORF">DRJ26_00785</name>
</gene>
<comment type="subunit">
    <text evidence="11">Has multiple subunits with at least A(3), B(3), C, D, E, F, H, I and proteolipid K(x).</text>
</comment>
<dbReference type="InterPro" id="IPR024034">
    <property type="entry name" value="ATPase_F1/V1_b/a_C"/>
</dbReference>
<dbReference type="InterPro" id="IPR027417">
    <property type="entry name" value="P-loop_NTPase"/>
</dbReference>
<dbReference type="Gene3D" id="3.40.50.300">
    <property type="entry name" value="P-loop containing nucleotide triphosphate hydrolases"/>
    <property type="match status" value="1"/>
</dbReference>
<dbReference type="CDD" id="cd18111">
    <property type="entry name" value="ATP-synt_V_A-type_alpha_C"/>
    <property type="match status" value="1"/>
</dbReference>
<evidence type="ECO:0000256" key="4">
    <source>
        <dbReference type="ARBA" id="ARBA00022741"/>
    </source>
</evidence>
<dbReference type="CDD" id="cd18119">
    <property type="entry name" value="ATP-synt_V_A-type_alpha_N"/>
    <property type="match status" value="1"/>
</dbReference>
<organism evidence="16 17">
    <name type="scientific">Thermoproteota archaeon</name>
    <dbReference type="NCBI Taxonomy" id="2056631"/>
    <lineage>
        <taxon>Archaea</taxon>
        <taxon>Thermoproteota</taxon>
    </lineage>
</organism>
<dbReference type="EC" id="7.1.2.2" evidence="11"/>
<evidence type="ECO:0000259" key="14">
    <source>
        <dbReference type="Pfam" id="PF16886"/>
    </source>
</evidence>
<dbReference type="Pfam" id="PF16886">
    <property type="entry name" value="ATP-synt_ab_Xtn"/>
    <property type="match status" value="1"/>
</dbReference>
<feature type="domain" description="ATPase F1/V1/A1 complex alpha/beta subunit N-terminal" evidence="13">
    <location>
        <begin position="7"/>
        <end position="69"/>
    </location>
</feature>
<feature type="domain" description="ATPsynthase alpha/beta subunit barrel-sandwich" evidence="14">
    <location>
        <begin position="110"/>
        <end position="195"/>
    </location>
</feature>
<keyword evidence="2 11" id="KW-0813">Transport</keyword>
<feature type="domain" description="ATPase F1/V1/A1 complex alpha/beta subunit nucleotide-binding" evidence="12">
    <location>
        <begin position="213"/>
        <end position="436"/>
    </location>
</feature>
<dbReference type="FunFam" id="1.10.1140.10:FF:000002">
    <property type="entry name" value="V-type proton ATPase catalytic subunit A"/>
    <property type="match status" value="1"/>
</dbReference>
<keyword evidence="10 11" id="KW-0066">ATP synthesis</keyword>
<dbReference type="GO" id="GO:0005886">
    <property type="term" value="C:plasma membrane"/>
    <property type="evidence" value="ECO:0007669"/>
    <property type="project" value="UniProtKB-SubCell"/>
</dbReference>
<comment type="subcellular location">
    <subcellularLocation>
        <location evidence="11">Cell membrane</location>
        <topology evidence="11">Peripheral membrane protein</topology>
    </subcellularLocation>
</comment>
<dbReference type="NCBIfam" id="NF003220">
    <property type="entry name" value="PRK04192.1"/>
    <property type="match status" value="1"/>
</dbReference>
<comment type="caution">
    <text evidence="16">The sequence shown here is derived from an EMBL/GenBank/DDBJ whole genome shotgun (WGS) entry which is preliminary data.</text>
</comment>
<dbReference type="Pfam" id="PF00006">
    <property type="entry name" value="ATP-synt_ab"/>
    <property type="match status" value="1"/>
</dbReference>
<keyword evidence="4 11" id="KW-0547">Nucleotide-binding</keyword>
<dbReference type="InterPro" id="IPR036121">
    <property type="entry name" value="ATPase_F1/V1/A1_a/bsu_N_sf"/>
</dbReference>
<keyword evidence="6 11" id="KW-0067">ATP-binding</keyword>
<keyword evidence="7 11" id="KW-1278">Translocase</keyword>
<evidence type="ECO:0000256" key="6">
    <source>
        <dbReference type="ARBA" id="ARBA00022840"/>
    </source>
</evidence>
<dbReference type="InterPro" id="IPR023366">
    <property type="entry name" value="ATP_synth_asu-like_sf"/>
</dbReference>
<dbReference type="Gene3D" id="2.40.30.20">
    <property type="match status" value="1"/>
</dbReference>
<dbReference type="NCBIfam" id="TIGR01042">
    <property type="entry name" value="V-ATPase_V1_A"/>
    <property type="match status" value="1"/>
</dbReference>
<dbReference type="InterPro" id="IPR022878">
    <property type="entry name" value="V-ATPase_asu"/>
</dbReference>
<sequence length="594" mass="66326">MEKVGKIIRVAGPVVAAEGLRGARMYEVARIGEEKLIGEIIRLQGDVAIIQVYEETSGLKPGDPVYATGRPLSVELGPGLLGQIYDGIQRPLPEIRKKIGDFVKRGVTAPALPRDKNWHFTPKVKVGDKVQGGDVIGVIPETPLIEHKVLVPPDISGKIVEIVDEGDYTVEEEVAKVETPRGVVPINMIQIWPVRRPRPFKIKLPPDEPLITGQRVIDALFPIAKGGTAAIPGGFGTGKTVTQHQLAKWSHADVIVYVGCGERGNEMTEVLERFPELKDPKSGRPLMERTILIANVSNMPVAAREASIYTGITIAEYFRDMGYDVALMADSTSRWAEALREISGRLEEMPGEEGFPPYLGARLAEFYERAGKVITIGSEDRVGSVSVIGAVSPPGGDFSEPVVQCTLRVVKVFWALDKSLAERRHFPAINWLISYSLYTETMQDWYAEKLASDWPKIRAEAMAILQKEDELKEIVRLVGPDALPEADREILEVARMIREDFLMQHAYHPVDSYCPIEKTYLLLKTILHFHHQAKRAMQEGVPLSRILALPVKDEIARLKIVPMERFKEAYDYIINGIDKQIEQLIEEVKKEEEK</sequence>
<dbReference type="AlphaFoldDB" id="A0A497F7X3"/>
<evidence type="ECO:0000259" key="12">
    <source>
        <dbReference type="Pfam" id="PF00006"/>
    </source>
</evidence>
<keyword evidence="9 11" id="KW-0472">Membrane</keyword>
<evidence type="ECO:0000256" key="11">
    <source>
        <dbReference type="HAMAP-Rule" id="MF_00309"/>
    </source>
</evidence>
<feature type="binding site" evidence="11">
    <location>
        <begin position="233"/>
        <end position="240"/>
    </location>
    <ligand>
        <name>ATP</name>
        <dbReference type="ChEBI" id="CHEBI:30616"/>
    </ligand>
</feature>
<dbReference type="FunFam" id="2.40.30.20:FF:000002">
    <property type="entry name" value="V-type proton ATPase catalytic subunit A"/>
    <property type="match status" value="1"/>
</dbReference>
<evidence type="ECO:0000313" key="17">
    <source>
        <dbReference type="Proteomes" id="UP000269499"/>
    </source>
</evidence>
<dbReference type="InterPro" id="IPR031686">
    <property type="entry name" value="ATP-synth_a_Xtn"/>
</dbReference>
<evidence type="ECO:0000256" key="8">
    <source>
        <dbReference type="ARBA" id="ARBA00023065"/>
    </source>
</evidence>
<dbReference type="InterPro" id="IPR000194">
    <property type="entry name" value="ATPase_F1/V1/A1_a/bsu_nucl-bd"/>
</dbReference>
<dbReference type="GO" id="GO:0046961">
    <property type="term" value="F:proton-transporting ATPase activity, rotational mechanism"/>
    <property type="evidence" value="ECO:0007669"/>
    <property type="project" value="InterPro"/>
</dbReference>
<dbReference type="FunFam" id="2.40.50.100:FF:000008">
    <property type="entry name" value="V-type proton ATPase catalytic subunit A"/>
    <property type="match status" value="1"/>
</dbReference>
<dbReference type="GO" id="GO:0005524">
    <property type="term" value="F:ATP binding"/>
    <property type="evidence" value="ECO:0007669"/>
    <property type="project" value="UniProtKB-UniRule"/>
</dbReference>
<dbReference type="NCBIfam" id="TIGR01043">
    <property type="entry name" value="ATP_syn_A_arch"/>
    <property type="match status" value="1"/>
</dbReference>
<dbReference type="GO" id="GO:0042777">
    <property type="term" value="P:proton motive force-driven plasma membrane ATP synthesis"/>
    <property type="evidence" value="ECO:0007669"/>
    <property type="project" value="UniProtKB-UniRule"/>
</dbReference>
<accession>A0A497F7X3</accession>
<keyword evidence="5 11" id="KW-0375">Hydrogen ion transport</keyword>
<comment type="similarity">
    <text evidence="1 11">Belongs to the ATPase alpha/beta chains family.</text>
</comment>
<evidence type="ECO:0000259" key="15">
    <source>
        <dbReference type="Pfam" id="PF22919"/>
    </source>
</evidence>
<keyword evidence="3 11" id="KW-1003">Cell membrane</keyword>
<evidence type="ECO:0000256" key="9">
    <source>
        <dbReference type="ARBA" id="ARBA00023136"/>
    </source>
</evidence>
<dbReference type="GO" id="GO:0016887">
    <property type="term" value="F:ATP hydrolysis activity"/>
    <property type="evidence" value="ECO:0007669"/>
    <property type="project" value="InterPro"/>
</dbReference>
<evidence type="ECO:0000256" key="3">
    <source>
        <dbReference type="ARBA" id="ARBA00022475"/>
    </source>
</evidence>
<dbReference type="SUPFAM" id="SSF47917">
    <property type="entry name" value="C-terminal domain of alpha and beta subunits of F1 ATP synthase"/>
    <property type="match status" value="1"/>
</dbReference>
<dbReference type="GO" id="GO:0046933">
    <property type="term" value="F:proton-transporting ATP synthase activity, rotational mechanism"/>
    <property type="evidence" value="ECO:0007669"/>
    <property type="project" value="UniProtKB-UniRule"/>
</dbReference>
<dbReference type="PANTHER" id="PTHR43607:SF1">
    <property type="entry name" value="H(+)-TRANSPORTING TWO-SECTOR ATPASE"/>
    <property type="match status" value="1"/>
</dbReference>
<evidence type="ECO:0000256" key="1">
    <source>
        <dbReference type="ARBA" id="ARBA00008936"/>
    </source>
</evidence>
<comment type="function">
    <text evidence="11">Component of the A-type ATP synthase that produces ATP from ADP in the presence of a proton gradient across the membrane. The A chain is the catalytic subunit.</text>
</comment>
<dbReference type="EMBL" id="QMRA01000006">
    <property type="protein sequence ID" value="RLE55526.1"/>
    <property type="molecule type" value="Genomic_DNA"/>
</dbReference>
<dbReference type="Gene3D" id="2.40.50.100">
    <property type="match status" value="1"/>
</dbReference>
<dbReference type="SUPFAM" id="SSF50615">
    <property type="entry name" value="N-terminal domain of alpha and beta subunits of F1 ATP synthase"/>
    <property type="match status" value="1"/>
</dbReference>
<keyword evidence="8 11" id="KW-0406">Ion transport</keyword>
<dbReference type="InterPro" id="IPR005726">
    <property type="entry name" value="ATP_synth_asu_arc"/>
</dbReference>
<feature type="domain" description="ATP synthase A/B type C-terminal" evidence="15">
    <location>
        <begin position="444"/>
        <end position="544"/>
    </location>
</feature>
<proteinExistence type="inferred from homology"/>
<protein>
    <recommendedName>
        <fullName evidence="11">A-type ATP synthase subunit A</fullName>
        <ecNumber evidence="11">7.1.2.2</ecNumber>
    </recommendedName>
</protein>
<evidence type="ECO:0000256" key="10">
    <source>
        <dbReference type="ARBA" id="ARBA00023310"/>
    </source>
</evidence>
<dbReference type="InterPro" id="IPR055190">
    <property type="entry name" value="ATP-synt_VA_C"/>
</dbReference>
<comment type="catalytic activity">
    <reaction evidence="11">
        <text>ATP + H2O + 4 H(+)(in) = ADP + phosphate + 5 H(+)(out)</text>
        <dbReference type="Rhea" id="RHEA:57720"/>
        <dbReference type="ChEBI" id="CHEBI:15377"/>
        <dbReference type="ChEBI" id="CHEBI:15378"/>
        <dbReference type="ChEBI" id="CHEBI:30616"/>
        <dbReference type="ChEBI" id="CHEBI:43474"/>
        <dbReference type="ChEBI" id="CHEBI:456216"/>
        <dbReference type="EC" id="7.1.2.2"/>
    </reaction>
</comment>
<dbReference type="Proteomes" id="UP000269499">
    <property type="component" value="Unassembled WGS sequence"/>
</dbReference>
<dbReference type="InterPro" id="IPR020003">
    <property type="entry name" value="ATPase_a/bsu_AS"/>
</dbReference>
<dbReference type="Gene3D" id="1.10.1140.10">
    <property type="entry name" value="Bovine Mitochondrial F1-atpase, Atp Synthase Beta Chain, Chain D, domain 3"/>
    <property type="match status" value="1"/>
</dbReference>
<dbReference type="CDD" id="cd01134">
    <property type="entry name" value="V_A-ATPase_A"/>
    <property type="match status" value="1"/>
</dbReference>